<dbReference type="RefSeq" id="WP_198498669.1">
    <property type="nucleotide sequence ID" value="NZ_CP065989.1"/>
</dbReference>
<sequence>MSTTFAFTFPRRVALSAGLRLVRWARRPHVASAAVTQRDVDRRIAEVSSLAAREELARRRERDIARYLWHVRPFV</sequence>
<dbReference type="Proteomes" id="UP000595374">
    <property type="component" value="Chromosome"/>
</dbReference>
<evidence type="ECO:0000313" key="1">
    <source>
        <dbReference type="EMBL" id="QQB13474.1"/>
    </source>
</evidence>
<dbReference type="EMBL" id="CP065989">
    <property type="protein sequence ID" value="QQB13474.1"/>
    <property type="molecule type" value="Genomic_DNA"/>
</dbReference>
<dbReference type="AlphaFoldDB" id="A0A7T4DJ21"/>
<reference evidence="1 2" key="1">
    <citation type="submission" date="2020-12" db="EMBL/GenBank/DDBJ databases">
        <title>FDA dAtabase for Regulatory Grade micrObial Sequences (FDA-ARGOS): Supporting development and validation of Infectious Disease Dx tests.</title>
        <authorList>
            <person name="Sproer C."/>
            <person name="Gronow S."/>
            <person name="Severitt S."/>
            <person name="Schroder I."/>
            <person name="Tallon L."/>
            <person name="Sadzewicz L."/>
            <person name="Zhao X."/>
            <person name="Boylan J."/>
            <person name="Ott S."/>
            <person name="Bowen H."/>
            <person name="Vavikolanu K."/>
            <person name="Mehta A."/>
            <person name="Aluvathingal J."/>
            <person name="Nadendla S."/>
            <person name="Lowell S."/>
            <person name="Myers T."/>
            <person name="Yan Y."/>
            <person name="Sichtig H."/>
        </authorList>
    </citation>
    <scope>NUCLEOTIDE SEQUENCE [LARGE SCALE GENOMIC DNA]</scope>
    <source>
        <strain evidence="1 2">FDAARGOS_990</strain>
    </source>
</reference>
<evidence type="ECO:0000313" key="2">
    <source>
        <dbReference type="Proteomes" id="UP000595374"/>
    </source>
</evidence>
<organism evidence="1 2">
    <name type="scientific">Brevibacterium casei</name>
    <dbReference type="NCBI Taxonomy" id="33889"/>
    <lineage>
        <taxon>Bacteria</taxon>
        <taxon>Bacillati</taxon>
        <taxon>Actinomycetota</taxon>
        <taxon>Actinomycetes</taxon>
        <taxon>Micrococcales</taxon>
        <taxon>Brevibacteriaceae</taxon>
        <taxon>Brevibacterium</taxon>
    </lineage>
</organism>
<proteinExistence type="predicted"/>
<gene>
    <name evidence="1" type="ORF">I6H47_11640</name>
</gene>
<protein>
    <submittedName>
        <fullName evidence="1">Uncharacterized protein</fullName>
    </submittedName>
</protein>
<name>A0A7T4DJ21_9MICO</name>
<accession>A0A7T4DJ21</accession>